<dbReference type="InterPro" id="IPR000719">
    <property type="entry name" value="Prot_kinase_dom"/>
</dbReference>
<dbReference type="SUPFAM" id="SSF56112">
    <property type="entry name" value="Protein kinase-like (PK-like)"/>
    <property type="match status" value="1"/>
</dbReference>
<dbReference type="SMART" id="SM00219">
    <property type="entry name" value="TyrKc"/>
    <property type="match status" value="1"/>
</dbReference>
<feature type="domain" description="Ig-like" evidence="27">
    <location>
        <begin position="405"/>
        <end position="497"/>
    </location>
</feature>
<dbReference type="Gene3D" id="2.60.40.10">
    <property type="entry name" value="Immunoglobulins"/>
    <property type="match status" value="4"/>
</dbReference>
<dbReference type="InterPro" id="IPR016248">
    <property type="entry name" value="FGF_rcpt_fam"/>
</dbReference>
<dbReference type="PANTHER" id="PTHR24416">
    <property type="entry name" value="TYROSINE-PROTEIN KINASE RECEPTOR"/>
    <property type="match status" value="1"/>
</dbReference>
<dbReference type="InterPro" id="IPR017441">
    <property type="entry name" value="Protein_kinase_ATP_BS"/>
</dbReference>
<keyword evidence="13" id="KW-0829">Tyrosine-protein kinase</keyword>
<feature type="compositionally biased region" description="Acidic residues" evidence="24">
    <location>
        <begin position="937"/>
        <end position="947"/>
    </location>
</feature>
<feature type="region of interest" description="Disordered" evidence="24">
    <location>
        <begin position="1"/>
        <end position="70"/>
    </location>
</feature>
<dbReference type="Pfam" id="PF13927">
    <property type="entry name" value="Ig_3"/>
    <property type="match status" value="1"/>
</dbReference>
<evidence type="ECO:0000256" key="20">
    <source>
        <dbReference type="PIRSR" id="PIRSR000628-1"/>
    </source>
</evidence>
<dbReference type="PIRSF" id="PIRSF000628">
    <property type="entry name" value="FGFR"/>
    <property type="match status" value="1"/>
</dbReference>
<feature type="compositionally biased region" description="Acidic residues" evidence="24">
    <location>
        <begin position="1"/>
        <end position="19"/>
    </location>
</feature>
<dbReference type="Gene3D" id="1.10.510.10">
    <property type="entry name" value="Transferase(Phosphotransferase) domain 1"/>
    <property type="match status" value="1"/>
</dbReference>
<comment type="catalytic activity">
    <reaction evidence="18">
        <text>L-tyrosyl-[protein] + ATP = O-phospho-L-tyrosyl-[protein] + ADP + H(+)</text>
        <dbReference type="Rhea" id="RHEA:10596"/>
        <dbReference type="Rhea" id="RHEA-COMP:10136"/>
        <dbReference type="Rhea" id="RHEA-COMP:20101"/>
        <dbReference type="ChEBI" id="CHEBI:15378"/>
        <dbReference type="ChEBI" id="CHEBI:30616"/>
        <dbReference type="ChEBI" id="CHEBI:46858"/>
        <dbReference type="ChEBI" id="CHEBI:61978"/>
        <dbReference type="ChEBI" id="CHEBI:456216"/>
        <dbReference type="EC" id="2.7.10.1"/>
    </reaction>
</comment>
<evidence type="ECO:0000256" key="17">
    <source>
        <dbReference type="ARBA" id="ARBA00023319"/>
    </source>
</evidence>
<keyword evidence="11 25" id="KW-1133">Transmembrane helix</keyword>
<feature type="binding site" evidence="21">
    <location>
        <position position="719"/>
    </location>
    <ligand>
        <name>ATP</name>
        <dbReference type="ChEBI" id="CHEBI:30616"/>
    </ligand>
</feature>
<dbReference type="InterPro" id="IPR003599">
    <property type="entry name" value="Ig_sub"/>
</dbReference>
<dbReference type="SMART" id="SM00409">
    <property type="entry name" value="IG"/>
    <property type="match status" value="3"/>
</dbReference>
<feature type="binding site" evidence="21 23">
    <location>
        <position position="665"/>
    </location>
    <ligand>
        <name>ATP</name>
        <dbReference type="ChEBI" id="CHEBI:30616"/>
    </ligand>
</feature>
<keyword evidence="29" id="KW-1185">Reference proteome</keyword>
<evidence type="ECO:0000256" key="9">
    <source>
        <dbReference type="ARBA" id="ARBA00022777"/>
    </source>
</evidence>
<dbReference type="GO" id="GO:0008284">
    <property type="term" value="P:positive regulation of cell population proliferation"/>
    <property type="evidence" value="ECO:0007669"/>
    <property type="project" value="InterPro"/>
</dbReference>
<feature type="compositionally biased region" description="Basic and acidic residues" evidence="24">
    <location>
        <begin position="192"/>
        <end position="229"/>
    </location>
</feature>
<dbReference type="Pfam" id="PF07714">
    <property type="entry name" value="PK_Tyr_Ser-Thr"/>
    <property type="match status" value="1"/>
</dbReference>
<keyword evidence="16" id="KW-0325">Glycoprotein</keyword>
<feature type="binding site" evidence="21">
    <location>
        <position position="780"/>
    </location>
    <ligand>
        <name>ATP</name>
        <dbReference type="ChEBI" id="CHEBI:30616"/>
    </ligand>
</feature>
<feature type="region of interest" description="Disordered" evidence="24">
    <location>
        <begin position="192"/>
        <end position="240"/>
    </location>
</feature>
<dbReference type="InterPro" id="IPR008266">
    <property type="entry name" value="Tyr_kinase_AS"/>
</dbReference>
<evidence type="ECO:0000259" key="27">
    <source>
        <dbReference type="PROSITE" id="PS50835"/>
    </source>
</evidence>
<evidence type="ECO:0000256" key="11">
    <source>
        <dbReference type="ARBA" id="ARBA00022989"/>
    </source>
</evidence>
<dbReference type="InterPro" id="IPR001245">
    <property type="entry name" value="Ser-Thr/Tyr_kinase_cat_dom"/>
</dbReference>
<keyword evidence="15" id="KW-0675">Receptor</keyword>
<dbReference type="InterPro" id="IPR007110">
    <property type="entry name" value="Ig-like_dom"/>
</dbReference>
<evidence type="ECO:0000256" key="19">
    <source>
        <dbReference type="ARBA" id="ARBA00056965"/>
    </source>
</evidence>
<dbReference type="GO" id="GO:0005007">
    <property type="term" value="F:fibroblast growth factor receptor activity"/>
    <property type="evidence" value="ECO:0007669"/>
    <property type="project" value="InterPro"/>
</dbReference>
<dbReference type="InterPro" id="IPR013783">
    <property type="entry name" value="Ig-like_fold"/>
</dbReference>
<evidence type="ECO:0000313" key="28">
    <source>
        <dbReference type="EMBL" id="KAF7381525.1"/>
    </source>
</evidence>
<dbReference type="InterPro" id="IPR003598">
    <property type="entry name" value="Ig_sub2"/>
</dbReference>
<dbReference type="InterPro" id="IPR011009">
    <property type="entry name" value="Kinase-like_dom_sf"/>
</dbReference>
<feature type="region of interest" description="Disordered" evidence="24">
    <location>
        <begin position="924"/>
        <end position="954"/>
    </location>
</feature>
<evidence type="ECO:0000256" key="4">
    <source>
        <dbReference type="ARBA" id="ARBA00022679"/>
    </source>
</evidence>
<comment type="function">
    <text evidence="19">Receptor for basic fibroblast growth factor.</text>
</comment>
<evidence type="ECO:0000256" key="23">
    <source>
        <dbReference type="PROSITE-ProRule" id="PRU10141"/>
    </source>
</evidence>
<dbReference type="FunFam" id="2.60.40.10:FF:000020">
    <property type="entry name" value="Fibroblast growth factor receptor"/>
    <property type="match status" value="1"/>
</dbReference>
<keyword evidence="6" id="KW-0732">Signal</keyword>
<dbReference type="EMBL" id="JACSEA010000020">
    <property type="protein sequence ID" value="KAF7381525.1"/>
    <property type="molecule type" value="Genomic_DNA"/>
</dbReference>
<feature type="binding site" evidence="21">
    <location>
        <begin position="638"/>
        <end position="644"/>
    </location>
    <ligand>
        <name>ATP</name>
        <dbReference type="ChEBI" id="CHEBI:30616"/>
    </ligand>
</feature>
<keyword evidence="8 23" id="KW-0547">Nucleotide-binding</keyword>
<dbReference type="GO" id="GO:0005524">
    <property type="term" value="F:ATP binding"/>
    <property type="evidence" value="ECO:0007669"/>
    <property type="project" value="UniProtKB-UniRule"/>
</dbReference>
<evidence type="ECO:0000256" key="21">
    <source>
        <dbReference type="PIRSR" id="PIRSR000628-2"/>
    </source>
</evidence>
<evidence type="ECO:0000256" key="25">
    <source>
        <dbReference type="SAM" id="Phobius"/>
    </source>
</evidence>
<feature type="active site" description="Proton acceptor" evidence="20">
    <location>
        <position position="776"/>
    </location>
</feature>
<feature type="domain" description="Protein kinase" evidence="26">
    <location>
        <begin position="632"/>
        <end position="921"/>
    </location>
</feature>
<evidence type="ECO:0000256" key="1">
    <source>
        <dbReference type="ARBA" id="ARBA00004167"/>
    </source>
</evidence>
<feature type="domain" description="Ig-like" evidence="27">
    <location>
        <begin position="66"/>
        <end position="152"/>
    </location>
</feature>
<dbReference type="PRINTS" id="PR00109">
    <property type="entry name" value="TYRKINASE"/>
</dbReference>
<dbReference type="FunFam" id="3.30.200.20:FF:000593">
    <property type="entry name" value="Predicted protein"/>
    <property type="match status" value="1"/>
</dbReference>
<organism evidence="28 29">
    <name type="scientific">Vespula vulgaris</name>
    <name type="common">Yellow jacket</name>
    <name type="synonym">Wasp</name>
    <dbReference type="NCBI Taxonomy" id="7454"/>
    <lineage>
        <taxon>Eukaryota</taxon>
        <taxon>Metazoa</taxon>
        <taxon>Ecdysozoa</taxon>
        <taxon>Arthropoda</taxon>
        <taxon>Hexapoda</taxon>
        <taxon>Insecta</taxon>
        <taxon>Pterygota</taxon>
        <taxon>Neoptera</taxon>
        <taxon>Endopterygota</taxon>
        <taxon>Hymenoptera</taxon>
        <taxon>Apocrita</taxon>
        <taxon>Aculeata</taxon>
        <taxon>Vespoidea</taxon>
        <taxon>Vespidae</taxon>
        <taxon>Vespinae</taxon>
        <taxon>Vespula</taxon>
    </lineage>
</organism>
<feature type="disulfide bond" evidence="22">
    <location>
        <begin position="257"/>
        <end position="305"/>
    </location>
</feature>
<evidence type="ECO:0000256" key="2">
    <source>
        <dbReference type="ARBA" id="ARBA00011902"/>
    </source>
</evidence>
<dbReference type="PROSITE" id="PS00107">
    <property type="entry name" value="PROTEIN_KINASE_ATP"/>
    <property type="match status" value="1"/>
</dbReference>
<dbReference type="InterPro" id="IPR050122">
    <property type="entry name" value="RTK"/>
</dbReference>
<dbReference type="InterPro" id="IPR020635">
    <property type="entry name" value="Tyr_kinase_cat_dom"/>
</dbReference>
<dbReference type="PROSITE" id="PS50011">
    <property type="entry name" value="PROTEIN_KINASE_DOM"/>
    <property type="match status" value="1"/>
</dbReference>
<keyword evidence="9" id="KW-0418">Kinase</keyword>
<dbReference type="PROSITE" id="PS50835">
    <property type="entry name" value="IG_LIKE"/>
    <property type="match status" value="3"/>
</dbReference>
<dbReference type="GO" id="GO:0043235">
    <property type="term" value="C:receptor complex"/>
    <property type="evidence" value="ECO:0007669"/>
    <property type="project" value="TreeGrafter"/>
</dbReference>
<evidence type="ECO:0000313" key="29">
    <source>
        <dbReference type="Proteomes" id="UP000614350"/>
    </source>
</evidence>
<keyword evidence="10 21" id="KW-0067">ATP-binding</keyword>
<dbReference type="FunFam" id="2.60.40.10:FF:000016">
    <property type="entry name" value="Fibroblast growth factor receptor"/>
    <property type="match status" value="1"/>
</dbReference>
<evidence type="ECO:0000256" key="10">
    <source>
        <dbReference type="ARBA" id="ARBA00022840"/>
    </source>
</evidence>
<dbReference type="SMART" id="SM00408">
    <property type="entry name" value="IGc2"/>
    <property type="match status" value="3"/>
</dbReference>
<name>A0A834MQM0_VESVU</name>
<evidence type="ECO:0000256" key="13">
    <source>
        <dbReference type="ARBA" id="ARBA00023137"/>
    </source>
</evidence>
<dbReference type="Pfam" id="PF07679">
    <property type="entry name" value="I-set"/>
    <property type="match status" value="1"/>
</dbReference>
<feature type="binding site" evidence="21">
    <location>
        <position position="794"/>
    </location>
    <ligand>
        <name>ATP</name>
        <dbReference type="ChEBI" id="CHEBI:30616"/>
    </ligand>
</feature>
<dbReference type="InterPro" id="IPR036179">
    <property type="entry name" value="Ig-like_dom_sf"/>
</dbReference>
<dbReference type="PANTHER" id="PTHR24416:SF550">
    <property type="entry name" value="FIBROBLAST GROWTH FACTOR RECEPTOR HOMOLOG 1-RELATED"/>
    <property type="match status" value="1"/>
</dbReference>
<sequence length="954" mass="108616">MVIEEEEEEEKEEEEEESTETWRKLPKVRIRKSRNEWNETSSDDPRSNDWTSSVFETSRATHVSGPRSERKDLLNPDVIVSTGEKLTIRCLPDYDGETTWYKDNVILRHSSTRLRVMKQTLKFKYVEIGDAGLYGCSTESDNNKTIEWRNVTLRVEEALQNDGYREEDGKIGNVLEGFRPSEETNELEIEARNLPETRSLHLDSEKSDVELDNDKGENEMAGEHNKTLPDRPPSFNKSDEMHSSIVKPAGNMLRLKCPSVGNPRPNITWLKNNEEPKRSLGTMIKTKWTLRLEDLVPDDSGNYTCIVCNHLGCISYTFKVDIIERFPHKPYINEDFPKNVTALVNSSVTFKCPIVSDLEPYIQWVKVAEYPGDQEDTPKGTLLQVQPLVIFVRYDTGGETVRHRPILTRPPRNTTVLLGSNASMTCEVLSDAHRHLEWYHGCHTSFDTVNKTNQTVRVEVKAGIAENPEVLKLYNVTEKDEGWYTCIAQNTLGETFSSAYLRVVETLEEHRVPLAARPQILVNVLAAVLCVFFAVGVVVVIYIFHRLKREKMKKLLAIETARAAVVTQWTKKVIVEKQKLVNAQNVQEPLLMPVVKIEKQKSTVTTEDSNGGSISEYELPLDSAWELPREQLTLGNTLGEGAFGKVIRAQTNTGKPGIPSVVAVKMLKEGHTDAEMMDLVSEMEMMKMIGKHVNIINLLGACTQGGPLYVVVEFAPHGNLRDFLRDHRPSSSGYEPTIGQEEKERKTLTQKDLVSFAYQVARGMEYLASRRCIHRDLAARNVLVSDEYILKIADFGLARDIHCHDYYRKTTDGRLPVKWMAPEALFHRVYTTQSDVWSYGILLWEIMTLGGTPYPSVPSVEKLFQLLRTGHRMEKPPCCSIEIYMLMRDCWSYQPNERPMFGELVEDLDRILTITANEEYLDLGLPQLDTPPSSQESSDDAEDDETGEQFPYLL</sequence>
<feature type="transmembrane region" description="Helical" evidence="25">
    <location>
        <begin position="520"/>
        <end position="544"/>
    </location>
</feature>
<evidence type="ECO:0000256" key="14">
    <source>
        <dbReference type="ARBA" id="ARBA00023157"/>
    </source>
</evidence>
<keyword evidence="14 22" id="KW-1015">Disulfide bond</keyword>
<dbReference type="SUPFAM" id="SSF48726">
    <property type="entry name" value="Immunoglobulin"/>
    <property type="match status" value="4"/>
</dbReference>
<evidence type="ECO:0000256" key="8">
    <source>
        <dbReference type="ARBA" id="ARBA00022741"/>
    </source>
</evidence>
<feature type="region of interest" description="Disordered" evidence="24">
    <location>
        <begin position="725"/>
        <end position="744"/>
    </location>
</feature>
<evidence type="ECO:0000256" key="12">
    <source>
        <dbReference type="ARBA" id="ARBA00023136"/>
    </source>
</evidence>
<dbReference type="InterPro" id="IPR013098">
    <property type="entry name" value="Ig_I-set"/>
</dbReference>
<evidence type="ECO:0000256" key="22">
    <source>
        <dbReference type="PIRSR" id="PIRSR000628-3"/>
    </source>
</evidence>
<proteinExistence type="predicted"/>
<feature type="compositionally biased region" description="Polar residues" evidence="24">
    <location>
        <begin position="48"/>
        <end position="61"/>
    </location>
</feature>
<evidence type="ECO:0000256" key="16">
    <source>
        <dbReference type="ARBA" id="ARBA00023180"/>
    </source>
</evidence>
<dbReference type="FunFam" id="1.10.510.10:FF:000007">
    <property type="entry name" value="Fibroblast growth factor receptor"/>
    <property type="match status" value="1"/>
</dbReference>
<feature type="disulfide bond" evidence="22">
    <location>
        <begin position="90"/>
        <end position="136"/>
    </location>
</feature>
<evidence type="ECO:0000256" key="24">
    <source>
        <dbReference type="SAM" id="MobiDB-lite"/>
    </source>
</evidence>
<feature type="compositionally biased region" description="Basic and acidic residues" evidence="24">
    <location>
        <begin position="33"/>
        <end position="47"/>
    </location>
</feature>
<keyword evidence="17" id="KW-0393">Immunoglobulin domain</keyword>
<gene>
    <name evidence="28" type="ORF">HZH66_013919</name>
</gene>
<keyword evidence="5 25" id="KW-0812">Transmembrane</keyword>
<evidence type="ECO:0000256" key="5">
    <source>
        <dbReference type="ARBA" id="ARBA00022692"/>
    </source>
</evidence>
<feature type="binding site" evidence="21">
    <location>
        <begin position="713"/>
        <end position="715"/>
    </location>
    <ligand>
        <name>ATP</name>
        <dbReference type="ChEBI" id="CHEBI:30616"/>
    </ligand>
</feature>
<dbReference type="EC" id="2.7.10.1" evidence="2"/>
<comment type="subcellular location">
    <subcellularLocation>
        <location evidence="1">Membrane</location>
        <topology evidence="1">Single-pass membrane protein</topology>
    </subcellularLocation>
</comment>
<feature type="disulfide bond" evidence="22">
    <location>
        <begin position="352"/>
        <end position="486"/>
    </location>
</feature>
<dbReference type="PROSITE" id="PS00109">
    <property type="entry name" value="PROTEIN_KINASE_TYR"/>
    <property type="match status" value="1"/>
</dbReference>
<keyword evidence="12 25" id="KW-0472">Membrane</keyword>
<dbReference type="AlphaFoldDB" id="A0A834MQM0"/>
<evidence type="ECO:0000256" key="7">
    <source>
        <dbReference type="ARBA" id="ARBA00022737"/>
    </source>
</evidence>
<evidence type="ECO:0000256" key="15">
    <source>
        <dbReference type="ARBA" id="ARBA00023170"/>
    </source>
</evidence>
<keyword evidence="7" id="KW-0677">Repeat</keyword>
<protein>
    <recommendedName>
        <fullName evidence="2">receptor protein-tyrosine kinase</fullName>
        <ecNumber evidence="2">2.7.10.1</ecNumber>
    </recommendedName>
</protein>
<keyword evidence="3" id="KW-0597">Phosphoprotein</keyword>
<evidence type="ECO:0000256" key="3">
    <source>
        <dbReference type="ARBA" id="ARBA00022553"/>
    </source>
</evidence>
<reference evidence="28" key="1">
    <citation type="journal article" date="2020" name="G3 (Bethesda)">
        <title>High-Quality Assemblies for Three Invasive Social Wasps from the &lt;i&gt;Vespula&lt;/i&gt; Genus.</title>
        <authorList>
            <person name="Harrop T.W.R."/>
            <person name="Guhlin J."/>
            <person name="McLaughlin G.M."/>
            <person name="Permina E."/>
            <person name="Stockwell P."/>
            <person name="Gilligan J."/>
            <person name="Le Lec M.F."/>
            <person name="Gruber M.A.M."/>
            <person name="Quinn O."/>
            <person name="Lovegrove M."/>
            <person name="Duncan E.J."/>
            <person name="Remnant E.J."/>
            <person name="Van Eeckhoven J."/>
            <person name="Graham B."/>
            <person name="Knapp R.A."/>
            <person name="Langford K.W."/>
            <person name="Kronenberg Z."/>
            <person name="Press M.O."/>
            <person name="Eacker S.M."/>
            <person name="Wilson-Rankin E.E."/>
            <person name="Purcell J."/>
            <person name="Lester P.J."/>
            <person name="Dearden P.K."/>
        </authorList>
    </citation>
    <scope>NUCLEOTIDE SEQUENCE</scope>
    <source>
        <strain evidence="28">Marl-1</strain>
    </source>
</reference>
<dbReference type="Proteomes" id="UP000614350">
    <property type="component" value="Unassembled WGS sequence"/>
</dbReference>
<evidence type="ECO:0000259" key="26">
    <source>
        <dbReference type="PROSITE" id="PS50011"/>
    </source>
</evidence>
<evidence type="ECO:0000256" key="6">
    <source>
        <dbReference type="ARBA" id="ARBA00022729"/>
    </source>
</evidence>
<evidence type="ECO:0000256" key="18">
    <source>
        <dbReference type="ARBA" id="ARBA00051243"/>
    </source>
</evidence>
<accession>A0A834MQM0</accession>
<keyword evidence="4" id="KW-0808">Transferase</keyword>
<dbReference type="GO" id="GO:0005886">
    <property type="term" value="C:plasma membrane"/>
    <property type="evidence" value="ECO:0007669"/>
    <property type="project" value="TreeGrafter"/>
</dbReference>
<dbReference type="Gene3D" id="3.30.200.20">
    <property type="entry name" value="Phosphorylase Kinase, domain 1"/>
    <property type="match status" value="1"/>
</dbReference>
<comment type="caution">
    <text evidence="28">The sequence shown here is derived from an EMBL/GenBank/DDBJ whole genome shotgun (WGS) entry which is preliminary data.</text>
</comment>
<feature type="domain" description="Ig-like" evidence="27">
    <location>
        <begin position="233"/>
        <end position="321"/>
    </location>
</feature>